<organism evidence="2 3">
    <name type="scientific">Liparis tanakae</name>
    <name type="common">Tanaka's snailfish</name>
    <dbReference type="NCBI Taxonomy" id="230148"/>
    <lineage>
        <taxon>Eukaryota</taxon>
        <taxon>Metazoa</taxon>
        <taxon>Chordata</taxon>
        <taxon>Craniata</taxon>
        <taxon>Vertebrata</taxon>
        <taxon>Euteleostomi</taxon>
        <taxon>Actinopterygii</taxon>
        <taxon>Neopterygii</taxon>
        <taxon>Teleostei</taxon>
        <taxon>Neoteleostei</taxon>
        <taxon>Acanthomorphata</taxon>
        <taxon>Eupercaria</taxon>
        <taxon>Perciformes</taxon>
        <taxon>Cottioidei</taxon>
        <taxon>Cottales</taxon>
        <taxon>Liparidae</taxon>
        <taxon>Liparis</taxon>
    </lineage>
</organism>
<comment type="cofactor">
    <cofactor evidence="1">
        <name>Cu cation</name>
        <dbReference type="ChEBI" id="CHEBI:23378"/>
    </cofactor>
</comment>
<evidence type="ECO:0000256" key="1">
    <source>
        <dbReference type="RuleBase" id="RU367046"/>
    </source>
</evidence>
<dbReference type="Pfam" id="PF01186">
    <property type="entry name" value="Lysyl_oxidase"/>
    <property type="match status" value="1"/>
</dbReference>
<comment type="subcellular location">
    <subcellularLocation>
        <location evidence="1">Secreted</location>
        <location evidence="1">Extracellular space</location>
    </subcellularLocation>
</comment>
<comment type="function">
    <text evidence="1">Mediates the post-translational oxidative deamination of lysine residues on target proteins leading to the formation of deaminated lysine (allysine).</text>
</comment>
<dbReference type="GO" id="GO:0005615">
    <property type="term" value="C:extracellular space"/>
    <property type="evidence" value="ECO:0007669"/>
    <property type="project" value="UniProtKB-UniRule"/>
</dbReference>
<reference evidence="2 3" key="1">
    <citation type="submission" date="2019-03" db="EMBL/GenBank/DDBJ databases">
        <title>First draft genome of Liparis tanakae, snailfish: a comprehensive survey of snailfish specific genes.</title>
        <authorList>
            <person name="Kim W."/>
            <person name="Song I."/>
            <person name="Jeong J.-H."/>
            <person name="Kim D."/>
            <person name="Kim S."/>
            <person name="Ryu S."/>
            <person name="Song J.Y."/>
            <person name="Lee S.K."/>
        </authorList>
    </citation>
    <scope>NUCLEOTIDE SEQUENCE [LARGE SCALE GENOMIC DNA]</scope>
    <source>
        <tissue evidence="2">Muscle</tissue>
    </source>
</reference>
<dbReference type="PRINTS" id="PR00074">
    <property type="entry name" value="LYSYLOXIDASE"/>
</dbReference>
<keyword evidence="1" id="KW-0479">Metal-binding</keyword>
<dbReference type="EMBL" id="SRLO01002600">
    <property type="protein sequence ID" value="TNN32591.1"/>
    <property type="molecule type" value="Genomic_DNA"/>
</dbReference>
<dbReference type="OrthoDB" id="547291at2759"/>
<keyword evidence="1" id="KW-0560">Oxidoreductase</keyword>
<evidence type="ECO:0000313" key="3">
    <source>
        <dbReference type="Proteomes" id="UP000314294"/>
    </source>
</evidence>
<comment type="catalytic activity">
    <reaction evidence="1">
        <text>L-lysyl-[protein] + O2 + H2O = (S)-2-amino-6-oxohexanoyl-[protein] + H2O2 + NH4(+)</text>
        <dbReference type="Rhea" id="RHEA:24544"/>
        <dbReference type="Rhea" id="RHEA-COMP:9752"/>
        <dbReference type="Rhea" id="RHEA-COMP:12448"/>
        <dbReference type="ChEBI" id="CHEBI:15377"/>
        <dbReference type="ChEBI" id="CHEBI:15379"/>
        <dbReference type="ChEBI" id="CHEBI:16240"/>
        <dbReference type="ChEBI" id="CHEBI:28938"/>
        <dbReference type="ChEBI" id="CHEBI:29969"/>
        <dbReference type="ChEBI" id="CHEBI:131803"/>
        <dbReference type="EC" id="1.4.3.13"/>
    </reaction>
</comment>
<keyword evidence="1" id="KW-0186">Copper</keyword>
<dbReference type="InterPro" id="IPR001695">
    <property type="entry name" value="Lysyl_oxidase"/>
</dbReference>
<dbReference type="GO" id="GO:0004720">
    <property type="term" value="F:protein-lysine 6-oxidase activity"/>
    <property type="evidence" value="ECO:0007669"/>
    <property type="project" value="UniProtKB-UniRule"/>
</dbReference>
<evidence type="ECO:0000313" key="2">
    <source>
        <dbReference type="EMBL" id="TNN32591.1"/>
    </source>
</evidence>
<proteinExistence type="inferred from homology"/>
<keyword evidence="1" id="KW-0801">TPQ</keyword>
<sequence>MDPPNCAVPPQVTVNPRQLVQESSYSNNVARCDVQYTGSAAHVSGCTTAANAFGVSPLLGAAPSLLLIRHSLCAAQLDRLAVSCSSFSSAA</sequence>
<name>A0A4Z2EVM3_9TELE</name>
<protein>
    <recommendedName>
        <fullName evidence="1">Lysyl oxidase homolog</fullName>
        <ecNumber evidence="1">1.4.3.13</ecNumber>
    </recommendedName>
</protein>
<dbReference type="GO" id="GO:0005507">
    <property type="term" value="F:copper ion binding"/>
    <property type="evidence" value="ECO:0007669"/>
    <property type="project" value="UniProtKB-UniRule"/>
</dbReference>
<keyword evidence="3" id="KW-1185">Reference proteome</keyword>
<dbReference type="AlphaFoldDB" id="A0A4Z2EVM3"/>
<keyword evidence="1" id="KW-0964">Secreted</keyword>
<dbReference type="EC" id="1.4.3.13" evidence="1"/>
<comment type="PTM">
    <text evidence="1">The lysine tyrosylquinone cross-link (LTQ) is generated by condensation of the epsilon-amino group of a lysine with a topaquinone produced by oxidation of tyrosine.</text>
</comment>
<accession>A0A4Z2EVM3</accession>
<dbReference type="Proteomes" id="UP000314294">
    <property type="component" value="Unassembled WGS sequence"/>
</dbReference>
<gene>
    <name evidence="2" type="primary">LOX_1</name>
    <name evidence="2" type="ORF">EYF80_057248</name>
</gene>
<keyword evidence="1" id="KW-0886">LTQ</keyword>
<comment type="caution">
    <text evidence="2">The sequence shown here is derived from an EMBL/GenBank/DDBJ whole genome shotgun (WGS) entry which is preliminary data.</text>
</comment>
<comment type="similarity">
    <text evidence="1">Belongs to the lysyl oxidase family.</text>
</comment>